<evidence type="ECO:0000313" key="3">
    <source>
        <dbReference type="Proteomes" id="UP000797356"/>
    </source>
</evidence>
<evidence type="ECO:0000256" key="1">
    <source>
        <dbReference type="SAM" id="MobiDB-lite"/>
    </source>
</evidence>
<organism evidence="2 3">
    <name type="scientific">Cocos nucifera</name>
    <name type="common">Coconut palm</name>
    <dbReference type="NCBI Taxonomy" id="13894"/>
    <lineage>
        <taxon>Eukaryota</taxon>
        <taxon>Viridiplantae</taxon>
        <taxon>Streptophyta</taxon>
        <taxon>Embryophyta</taxon>
        <taxon>Tracheophyta</taxon>
        <taxon>Spermatophyta</taxon>
        <taxon>Magnoliopsida</taxon>
        <taxon>Liliopsida</taxon>
        <taxon>Arecaceae</taxon>
        <taxon>Arecoideae</taxon>
        <taxon>Cocoseae</taxon>
        <taxon>Attaleinae</taxon>
        <taxon>Cocos</taxon>
    </lineage>
</organism>
<dbReference type="EMBL" id="CM017880">
    <property type="protein sequence ID" value="KAG1360623.1"/>
    <property type="molecule type" value="Genomic_DNA"/>
</dbReference>
<proteinExistence type="predicted"/>
<keyword evidence="3" id="KW-1185">Reference proteome</keyword>
<feature type="region of interest" description="Disordered" evidence="1">
    <location>
        <begin position="96"/>
        <end position="117"/>
    </location>
</feature>
<gene>
    <name evidence="2" type="ORF">COCNU_09G000860</name>
</gene>
<feature type="region of interest" description="Disordered" evidence="1">
    <location>
        <begin position="1"/>
        <end position="32"/>
    </location>
</feature>
<comment type="caution">
    <text evidence="2">The sequence shown here is derived from an EMBL/GenBank/DDBJ whole genome shotgun (WGS) entry which is preliminary data.</text>
</comment>
<sequence length="117" mass="13282">MSSSISVVDNHHLRHPLPPRDPSKPLSKTRPLTTFNLDEPHVAAIEDRVLLPINKNLEPLTIAIHRGVRNAKARRAIVRWVRLVWTSKVDKGMDAINLKSSDGDDADEETYRDFNNL</sequence>
<dbReference type="AlphaFoldDB" id="A0A8K0IJ32"/>
<reference evidence="2" key="2">
    <citation type="submission" date="2019-07" db="EMBL/GenBank/DDBJ databases">
        <authorList>
            <person name="Yang Y."/>
            <person name="Bocs S."/>
            <person name="Baudouin L."/>
        </authorList>
    </citation>
    <scope>NUCLEOTIDE SEQUENCE</scope>
    <source>
        <tissue evidence="2">Spear leaf of Hainan Tall coconut</tissue>
    </source>
</reference>
<dbReference type="OrthoDB" id="539213at2759"/>
<protein>
    <submittedName>
        <fullName evidence="2">Uncharacterized protein</fullName>
    </submittedName>
</protein>
<dbReference type="Proteomes" id="UP000797356">
    <property type="component" value="Chromosome 9"/>
</dbReference>
<reference evidence="2" key="1">
    <citation type="journal article" date="2017" name="Gigascience">
        <title>The genome draft of coconut (Cocos nucifera).</title>
        <authorList>
            <person name="Xiao Y."/>
            <person name="Xu P."/>
            <person name="Fan H."/>
            <person name="Baudouin L."/>
            <person name="Xia W."/>
            <person name="Bocs S."/>
            <person name="Xu J."/>
            <person name="Li Q."/>
            <person name="Guo A."/>
            <person name="Zhou L."/>
            <person name="Li J."/>
            <person name="Wu Y."/>
            <person name="Ma Z."/>
            <person name="Armero A."/>
            <person name="Issali A.E."/>
            <person name="Liu N."/>
            <person name="Peng M."/>
            <person name="Yang Y."/>
        </authorList>
    </citation>
    <scope>NUCLEOTIDE SEQUENCE</scope>
    <source>
        <tissue evidence="2">Spear leaf of Hainan Tall coconut</tissue>
    </source>
</reference>
<name>A0A8K0IJ32_COCNU</name>
<accession>A0A8K0IJ32</accession>
<evidence type="ECO:0000313" key="2">
    <source>
        <dbReference type="EMBL" id="KAG1360623.1"/>
    </source>
</evidence>